<accession>A0A024BKG7</accession>
<keyword evidence="5 6" id="KW-1015">Disulfide bond</keyword>
<evidence type="ECO:0000313" key="7">
    <source>
        <dbReference type="EMBL" id="AHZ18298.1"/>
    </source>
</evidence>
<evidence type="ECO:0000256" key="6">
    <source>
        <dbReference type="RuleBase" id="RU365009"/>
    </source>
</evidence>
<protein>
    <recommendedName>
        <fullName evidence="6">Hydrophobin</fullName>
    </recommendedName>
</protein>
<dbReference type="GO" id="GO:0009277">
    <property type="term" value="C:fungal-type cell wall"/>
    <property type="evidence" value="ECO:0007669"/>
    <property type="project" value="InterPro"/>
</dbReference>
<feature type="chain" id="PRO_5013988164" description="Hydrophobin" evidence="6">
    <location>
        <begin position="19"/>
        <end position="106"/>
    </location>
</feature>
<sequence length="106" mass="10698">MFSKVVFFVAAMAAFVAATPIPGTSGQCNTGPVQCCNSVYQSQSAESALIASIVGLNLQGITGSIGTQCSPISAVGVGSNHSQQPVCCENNNYNGLIVVGCSPVNL</sequence>
<gene>
    <name evidence="7" type="primary">hyd2</name>
</gene>
<keyword evidence="3 6" id="KW-0134">Cell wall</keyword>
<dbReference type="EMBL" id="KJ507743">
    <property type="protein sequence ID" value="AHZ18298.1"/>
    <property type="molecule type" value="Genomic_DNA"/>
</dbReference>
<organism evidence="7">
    <name type="scientific">Tricholoma vaccinum</name>
    <dbReference type="NCBI Taxonomy" id="56470"/>
    <lineage>
        <taxon>Eukaryota</taxon>
        <taxon>Fungi</taxon>
        <taxon>Dikarya</taxon>
        <taxon>Basidiomycota</taxon>
        <taxon>Agaricomycotina</taxon>
        <taxon>Agaricomycetes</taxon>
        <taxon>Agaricomycetidae</taxon>
        <taxon>Agaricales</taxon>
        <taxon>Tricholomatineae</taxon>
        <taxon>Tricholomataceae</taxon>
        <taxon>Tricholoma</taxon>
    </lineage>
</organism>
<dbReference type="InterPro" id="IPR001338">
    <property type="entry name" value="Class_I_Hydrophobin"/>
</dbReference>
<dbReference type="SMART" id="SM00075">
    <property type="entry name" value="HYDRO"/>
    <property type="match status" value="1"/>
</dbReference>
<reference evidence="7" key="1">
    <citation type="submission" date="2014-02" db="EMBL/GenBank/DDBJ databases">
        <title>Hydrophobins in the life cycle of the ectomycorrhizal basidiomycete Tricholoma vaccinum.</title>
        <authorList>
            <person name="Senftleben D."/>
            <person name="Wagner K."/>
            <person name="Krause K."/>
            <person name="Kothe E."/>
        </authorList>
    </citation>
    <scope>NUCLEOTIDE SEQUENCE</scope>
    <source>
        <strain evidence="7">GK6514</strain>
    </source>
</reference>
<evidence type="ECO:0000256" key="1">
    <source>
        <dbReference type="ARBA" id="ARBA00004191"/>
    </source>
</evidence>
<dbReference type="GO" id="GO:0005199">
    <property type="term" value="F:structural constituent of cell wall"/>
    <property type="evidence" value="ECO:0007669"/>
    <property type="project" value="InterPro"/>
</dbReference>
<keyword evidence="4 6" id="KW-0964">Secreted</keyword>
<comment type="subcellular location">
    <subcellularLocation>
        <location evidence="1 6">Secreted</location>
        <location evidence="1 6">Cell wall</location>
    </subcellularLocation>
</comment>
<evidence type="ECO:0000256" key="4">
    <source>
        <dbReference type="ARBA" id="ARBA00022525"/>
    </source>
</evidence>
<feature type="signal peptide" evidence="6">
    <location>
        <begin position="1"/>
        <end position="18"/>
    </location>
</feature>
<dbReference type="CDD" id="cd23507">
    <property type="entry name" value="hydrophobin_I"/>
    <property type="match status" value="1"/>
</dbReference>
<dbReference type="Pfam" id="PF01185">
    <property type="entry name" value="Hydrophobin"/>
    <property type="match status" value="1"/>
</dbReference>
<proteinExistence type="inferred from homology"/>
<keyword evidence="6" id="KW-0732">Signal</keyword>
<comment type="similarity">
    <text evidence="2 6">Belongs to the fungal hydrophobin family.</text>
</comment>
<evidence type="ECO:0000256" key="2">
    <source>
        <dbReference type="ARBA" id="ARBA00010446"/>
    </source>
</evidence>
<evidence type="ECO:0000256" key="5">
    <source>
        <dbReference type="ARBA" id="ARBA00023157"/>
    </source>
</evidence>
<evidence type="ECO:0000256" key="3">
    <source>
        <dbReference type="ARBA" id="ARBA00022512"/>
    </source>
</evidence>
<name>A0A024BKG7_9AGAR</name>
<dbReference type="AlphaFoldDB" id="A0A024BKG7"/>